<feature type="region of interest" description="Disordered" evidence="1">
    <location>
        <begin position="138"/>
        <end position="166"/>
    </location>
</feature>
<evidence type="ECO:0000313" key="5">
    <source>
        <dbReference type="Proteomes" id="UP000290365"/>
    </source>
</evidence>
<organism evidence="4 5">
    <name type="scientific">Ktedonosporobacter rubrisoli</name>
    <dbReference type="NCBI Taxonomy" id="2509675"/>
    <lineage>
        <taxon>Bacteria</taxon>
        <taxon>Bacillati</taxon>
        <taxon>Chloroflexota</taxon>
        <taxon>Ktedonobacteria</taxon>
        <taxon>Ktedonobacterales</taxon>
        <taxon>Ktedonosporobacteraceae</taxon>
        <taxon>Ktedonosporobacter</taxon>
    </lineage>
</organism>
<dbReference type="KEGG" id="kbs:EPA93_47405"/>
<reference evidence="4 5" key="1">
    <citation type="submission" date="2019-01" db="EMBL/GenBank/DDBJ databases">
        <title>Ktedonosporobacter rubrisoli SCAWS-G2.</title>
        <authorList>
            <person name="Huang Y."/>
            <person name="Yan B."/>
        </authorList>
    </citation>
    <scope>NUCLEOTIDE SEQUENCE [LARGE SCALE GENOMIC DNA]</scope>
    <source>
        <strain evidence="4 5">SCAWS-G2</strain>
    </source>
</reference>
<sequence length="244" mass="25924">MNRTIHKAMALRPKDRYQSVADLANDLKRVMGALPAPQQPKRPVDPHSTQPDLPMLYEAIQAAKENAQQAPSTPDAVSQTAAVNYCPRCNAPLAPKAAFCAQCGTPLGPSTPPRSSASSKRIPEGEQTLLIRPQKNQASMMASQMVPPHSQTGSSQHSSATQTGTSENYQAPKAISTMVQAPQSITSSNTPSGPQGPVTTTGDIEPAARSGFHLDPKFLIIGLIALIMLIAIITLIITMTHHGH</sequence>
<keyword evidence="5" id="KW-1185">Reference proteome</keyword>
<name>A0A4P6K4E8_KTERU</name>
<evidence type="ECO:0000313" key="4">
    <source>
        <dbReference type="EMBL" id="QBD83187.1"/>
    </source>
</evidence>
<evidence type="ECO:0000259" key="3">
    <source>
        <dbReference type="Pfam" id="PF13240"/>
    </source>
</evidence>
<dbReference type="Pfam" id="PF13240">
    <property type="entry name" value="Zn_Ribbon_1"/>
    <property type="match status" value="1"/>
</dbReference>
<keyword evidence="2" id="KW-0812">Transmembrane</keyword>
<feature type="domain" description="Zinc-ribbon" evidence="3">
    <location>
        <begin position="85"/>
        <end position="107"/>
    </location>
</feature>
<evidence type="ECO:0000256" key="1">
    <source>
        <dbReference type="SAM" id="MobiDB-lite"/>
    </source>
</evidence>
<keyword evidence="2" id="KW-0472">Membrane</keyword>
<gene>
    <name evidence="4" type="ORF">EPA93_47405</name>
</gene>
<evidence type="ECO:0000256" key="2">
    <source>
        <dbReference type="SAM" id="Phobius"/>
    </source>
</evidence>
<dbReference type="InterPro" id="IPR026870">
    <property type="entry name" value="Zinc_ribbon_dom"/>
</dbReference>
<feature type="transmembrane region" description="Helical" evidence="2">
    <location>
        <begin position="218"/>
        <end position="239"/>
    </location>
</feature>
<keyword evidence="2" id="KW-1133">Transmembrane helix</keyword>
<dbReference type="AlphaFoldDB" id="A0A4P6K4E8"/>
<feature type="region of interest" description="Disordered" evidence="1">
    <location>
        <begin position="178"/>
        <end position="204"/>
    </location>
</feature>
<dbReference type="Proteomes" id="UP000290365">
    <property type="component" value="Chromosome"/>
</dbReference>
<feature type="compositionally biased region" description="Polar residues" evidence="1">
    <location>
        <begin position="149"/>
        <end position="166"/>
    </location>
</feature>
<feature type="compositionally biased region" description="Polar residues" evidence="1">
    <location>
        <begin position="178"/>
        <end position="202"/>
    </location>
</feature>
<proteinExistence type="predicted"/>
<dbReference type="EMBL" id="CP035758">
    <property type="protein sequence ID" value="QBD83187.1"/>
    <property type="molecule type" value="Genomic_DNA"/>
</dbReference>
<protein>
    <submittedName>
        <fullName evidence="4">Zinc-ribbon domain-containing protein</fullName>
    </submittedName>
</protein>
<accession>A0A4P6K4E8</accession>